<protein>
    <submittedName>
        <fullName evidence="2">GrpB family protein</fullName>
    </submittedName>
</protein>
<sequence length="207" mass="22647">MGVTVVPYSTEWPEQFARVAGDLKRALADVRVHSIEHVGSTSVPGLAAKPVIDIDVVVRREDLPAAIAALVAAGYTHRGDLGVADRESMAAPDDDPRRNVYVCVEGTLHLRNHLAMRAILRERQDLRDRYGAVKTELARDPAMDIERYIALKSPVLQEVLALSDLTDAEMRAILTLNTSADHTSRPRFPAAAHETSPPPTTADTVDR</sequence>
<gene>
    <name evidence="2" type="ORF">GCM10025760_04160</name>
</gene>
<dbReference type="PANTHER" id="PTHR34822:SF1">
    <property type="entry name" value="GRPB FAMILY PROTEIN"/>
    <property type="match status" value="1"/>
</dbReference>
<name>A0ABP9LTR1_9MICO</name>
<keyword evidence="3" id="KW-1185">Reference proteome</keyword>
<dbReference type="SUPFAM" id="SSF81301">
    <property type="entry name" value="Nucleotidyltransferase"/>
    <property type="match status" value="1"/>
</dbReference>
<dbReference type="InterPro" id="IPR007344">
    <property type="entry name" value="GrpB/CoaE"/>
</dbReference>
<dbReference type="Gene3D" id="3.30.460.10">
    <property type="entry name" value="Beta Polymerase, domain 2"/>
    <property type="match status" value="1"/>
</dbReference>
<dbReference type="InterPro" id="IPR043519">
    <property type="entry name" value="NT_sf"/>
</dbReference>
<dbReference type="Proteomes" id="UP001501407">
    <property type="component" value="Unassembled WGS sequence"/>
</dbReference>
<dbReference type="PANTHER" id="PTHR34822">
    <property type="entry name" value="GRPB DOMAIN PROTEIN (AFU_ORTHOLOGUE AFUA_1G01530)"/>
    <property type="match status" value="1"/>
</dbReference>
<evidence type="ECO:0000313" key="3">
    <source>
        <dbReference type="Proteomes" id="UP001501407"/>
    </source>
</evidence>
<dbReference type="Pfam" id="PF04229">
    <property type="entry name" value="GrpB"/>
    <property type="match status" value="1"/>
</dbReference>
<dbReference type="EMBL" id="BAABKZ010000001">
    <property type="protein sequence ID" value="GAA5085355.1"/>
    <property type="molecule type" value="Genomic_DNA"/>
</dbReference>
<feature type="region of interest" description="Disordered" evidence="1">
    <location>
        <begin position="181"/>
        <end position="207"/>
    </location>
</feature>
<organism evidence="2 3">
    <name type="scientific">Microbacterium yannicii</name>
    <dbReference type="NCBI Taxonomy" id="671622"/>
    <lineage>
        <taxon>Bacteria</taxon>
        <taxon>Bacillati</taxon>
        <taxon>Actinomycetota</taxon>
        <taxon>Actinomycetes</taxon>
        <taxon>Micrococcales</taxon>
        <taxon>Microbacteriaceae</taxon>
        <taxon>Microbacterium</taxon>
    </lineage>
</organism>
<reference evidence="3" key="1">
    <citation type="journal article" date="2019" name="Int. J. Syst. Evol. Microbiol.">
        <title>The Global Catalogue of Microorganisms (GCM) 10K type strain sequencing project: providing services to taxonomists for standard genome sequencing and annotation.</title>
        <authorList>
            <consortium name="The Broad Institute Genomics Platform"/>
            <consortium name="The Broad Institute Genome Sequencing Center for Infectious Disease"/>
            <person name="Wu L."/>
            <person name="Ma J."/>
        </authorList>
    </citation>
    <scope>NUCLEOTIDE SEQUENCE [LARGE SCALE GENOMIC DNA]</scope>
    <source>
        <strain evidence="3">JCM 18959</strain>
    </source>
</reference>
<proteinExistence type="predicted"/>
<evidence type="ECO:0000256" key="1">
    <source>
        <dbReference type="SAM" id="MobiDB-lite"/>
    </source>
</evidence>
<dbReference type="RefSeq" id="WP_194412311.1">
    <property type="nucleotide sequence ID" value="NZ_BAABKZ010000001.1"/>
</dbReference>
<evidence type="ECO:0000313" key="2">
    <source>
        <dbReference type="EMBL" id="GAA5085355.1"/>
    </source>
</evidence>
<accession>A0ABP9LTR1</accession>
<comment type="caution">
    <text evidence="2">The sequence shown here is derived from an EMBL/GenBank/DDBJ whole genome shotgun (WGS) entry which is preliminary data.</text>
</comment>